<dbReference type="InterPro" id="IPR011059">
    <property type="entry name" value="Metal-dep_hydrolase_composite"/>
</dbReference>
<dbReference type="InterPro" id="IPR042172">
    <property type="entry name" value="Adenosylhomocyst_ase-like_sf"/>
</dbReference>
<dbReference type="SMART" id="SM00996">
    <property type="entry name" value="AdoHcyase"/>
    <property type="match status" value="1"/>
</dbReference>
<dbReference type="Gene3D" id="3.20.20.140">
    <property type="entry name" value="Metal-dependent hydrolases"/>
    <property type="match status" value="1"/>
</dbReference>
<evidence type="ECO:0000256" key="4">
    <source>
        <dbReference type="ARBA" id="ARBA00023027"/>
    </source>
</evidence>
<proteinExistence type="inferred from homology"/>
<dbReference type="GO" id="GO:0016810">
    <property type="term" value="F:hydrolase activity, acting on carbon-nitrogen (but not peptide) bonds"/>
    <property type="evidence" value="ECO:0007669"/>
    <property type="project" value="InterPro"/>
</dbReference>
<keyword evidence="4" id="KW-0520">NAD</keyword>
<comment type="cofactor">
    <cofactor evidence="1">
        <name>NAD(+)</name>
        <dbReference type="ChEBI" id="CHEBI:57540"/>
    </cofactor>
</comment>
<dbReference type="SMART" id="SM00997">
    <property type="entry name" value="AdoHcyase_NAD"/>
    <property type="match status" value="1"/>
</dbReference>
<dbReference type="Pfam" id="PF01979">
    <property type="entry name" value="Amidohydro_1"/>
    <property type="match status" value="1"/>
</dbReference>
<dbReference type="SUPFAM" id="SSF51556">
    <property type="entry name" value="Metallo-dependent hydrolases"/>
    <property type="match status" value="1"/>
</dbReference>
<reference evidence="7 8" key="1">
    <citation type="submission" date="2019-06" db="EMBL/GenBank/DDBJ databases">
        <title>Sequencing the genomes of 1000 actinobacteria strains.</title>
        <authorList>
            <person name="Klenk H.-P."/>
        </authorList>
    </citation>
    <scope>NUCLEOTIDE SEQUENCE [LARGE SCALE GENOMIC DNA]</scope>
    <source>
        <strain evidence="7 8">DSM 10596</strain>
    </source>
</reference>
<dbReference type="EMBL" id="VFNV01000001">
    <property type="protein sequence ID" value="TQK76653.1"/>
    <property type="molecule type" value="Genomic_DNA"/>
</dbReference>
<comment type="similarity">
    <text evidence="2">Belongs to the adenosylhomocysteinase family.</text>
</comment>
<dbReference type="InterPro" id="IPR006680">
    <property type="entry name" value="Amidohydro-rel"/>
</dbReference>
<dbReference type="Gene3D" id="3.40.50.1480">
    <property type="entry name" value="Adenosylhomocysteinase-like"/>
    <property type="match status" value="1"/>
</dbReference>
<dbReference type="InterPro" id="IPR015878">
    <property type="entry name" value="Ado_hCys_hydrolase_NAD-bd"/>
</dbReference>
<dbReference type="PANTHER" id="PTHR23420">
    <property type="entry name" value="ADENOSYLHOMOCYSTEINASE"/>
    <property type="match status" value="1"/>
</dbReference>
<dbReference type="GO" id="GO:0006730">
    <property type="term" value="P:one-carbon metabolic process"/>
    <property type="evidence" value="ECO:0007669"/>
    <property type="project" value="UniProtKB-KW"/>
</dbReference>
<evidence type="ECO:0000313" key="7">
    <source>
        <dbReference type="EMBL" id="TQK76653.1"/>
    </source>
</evidence>
<evidence type="ECO:0000256" key="5">
    <source>
        <dbReference type="SAM" id="MobiDB-lite"/>
    </source>
</evidence>
<organism evidence="7 8">
    <name type="scientific">Rarobacter incanus</name>
    <dbReference type="NCBI Taxonomy" id="153494"/>
    <lineage>
        <taxon>Bacteria</taxon>
        <taxon>Bacillati</taxon>
        <taxon>Actinomycetota</taxon>
        <taxon>Actinomycetes</taxon>
        <taxon>Micrococcales</taxon>
        <taxon>Rarobacteraceae</taxon>
        <taxon>Rarobacter</taxon>
    </lineage>
</organism>
<dbReference type="SUPFAM" id="SSF52283">
    <property type="entry name" value="Formate/glycerate dehydrogenase catalytic domain-like"/>
    <property type="match status" value="1"/>
</dbReference>
<dbReference type="AlphaFoldDB" id="A0A542SPV7"/>
<feature type="region of interest" description="Disordered" evidence="5">
    <location>
        <begin position="517"/>
        <end position="538"/>
    </location>
</feature>
<dbReference type="Proteomes" id="UP000316181">
    <property type="component" value="Unassembled WGS sequence"/>
</dbReference>
<protein>
    <submittedName>
        <fullName evidence="7">Adenosylhomocysteinase</fullName>
    </submittedName>
</protein>
<dbReference type="Pfam" id="PF00670">
    <property type="entry name" value="AdoHcyase_NAD"/>
    <property type="match status" value="1"/>
</dbReference>
<keyword evidence="3" id="KW-0554">One-carbon metabolism</keyword>
<evidence type="ECO:0000256" key="1">
    <source>
        <dbReference type="ARBA" id="ARBA00001911"/>
    </source>
</evidence>
<sequence length="998" mass="106089">MPNHISPEQWAQVVLRRYAAATNLLIASRHFAIADPRDANLESLAAAMRAIGARVTWVDPSEPCEERSFHALFGYDLPATGCPGVDVTVSVAPAAAGSPIPAGESKTVDVTVRDEAGAVLTRPTGADGTARIAWARRHMPVTAAIENRLTESRALRGWRIGMSLVLEPKTAVLALALARAGALVSVFGHPAETRDDVADALRKQGLAVFADSRATPAQAAQLADQYLRRGHDLLIDDGSHLIRRAHELPDVLDQLRGAAEETTSGLRPLRAWAEQDRLGIPVIAVNDARSKTLFDNAYGTGQSCLLTIMDLVDPDHRGIDMSQTTITVIGYGDVGRGFAHHARALGATVHVSEIDPVRALQARFDGYEVGDTAELATRTDWIVSATGVRDTINVAVLQAAKDGAVLAVAGGVDQEISIEDARTAGFTNRQVRPRVKQWSRPAGGELVLLDDGECINVTAGEGNPIEIMDLSFAVQLRAIEALVSTDAPTAPGVYPLSAQADNDVAAAALITGESGSWTGAARATPGDETQSAPPSPAPLHVAERKSAIAREYGVALGTERSNPSLVNVYSAALVIPVTAPAVIGGAVAVRGGRIMHVGERDWVVKTLRETGQAFTERHWPGVLLPGLVNAHTHLQYTSMVEVASRTYAGFDDWAQAFNVVYDNGVHDWGAHAADGARQAIRFGTTAAADVVTDPEAAPALHDAGLHGVAYWEVMGWTNEEWAKYGETQTLAALDSMPTPPMVGLSPHAPYSLDTAPLLEIPDLVRRRGLRLHIHLAESQLEAQWAQQSSGSLADLWRSGQSQSFRVLRDNGFGMSATEFVDQLGVLGPDCHVAHGVYMTAWDRSLLRARATSVALCPRSNQIIGLDAPPVAAYLNEGNPIAVGTDSLSSSPSLDLLADVALLYELARAQGYERDDLGRRLLYAATLGGATALGLSAGPDRIGQLQTGAVADMVFLDIPVSDIFGTIEDVVRHGAGSQVATMISGELRYMDAVFNQASR</sequence>
<dbReference type="GO" id="GO:0005829">
    <property type="term" value="C:cytosol"/>
    <property type="evidence" value="ECO:0007669"/>
    <property type="project" value="TreeGrafter"/>
</dbReference>
<dbReference type="NCBIfam" id="NF004005">
    <property type="entry name" value="PRK05476.2-3"/>
    <property type="match status" value="1"/>
</dbReference>
<comment type="caution">
    <text evidence="7">The sequence shown here is derived from an EMBL/GenBank/DDBJ whole genome shotgun (WGS) entry which is preliminary data.</text>
</comment>
<dbReference type="PANTHER" id="PTHR23420:SF0">
    <property type="entry name" value="ADENOSYLHOMOCYSTEINASE"/>
    <property type="match status" value="1"/>
</dbReference>
<dbReference type="InterPro" id="IPR032466">
    <property type="entry name" value="Metal_Hydrolase"/>
</dbReference>
<accession>A0A542SPV7</accession>
<evidence type="ECO:0000256" key="2">
    <source>
        <dbReference type="ARBA" id="ARBA00007122"/>
    </source>
</evidence>
<gene>
    <name evidence="7" type="ORF">FB389_1338</name>
</gene>
<dbReference type="InterPro" id="IPR000043">
    <property type="entry name" value="Adenosylhomocysteinase-like"/>
</dbReference>
<evidence type="ECO:0000313" key="8">
    <source>
        <dbReference type="Proteomes" id="UP000316181"/>
    </source>
</evidence>
<dbReference type="GO" id="GO:0004013">
    <property type="term" value="F:adenosylhomocysteinase activity"/>
    <property type="evidence" value="ECO:0007669"/>
    <property type="project" value="TreeGrafter"/>
</dbReference>
<keyword evidence="8" id="KW-1185">Reference proteome</keyword>
<name>A0A542SPV7_9MICO</name>
<evidence type="ECO:0000256" key="3">
    <source>
        <dbReference type="ARBA" id="ARBA00022563"/>
    </source>
</evidence>
<dbReference type="RefSeq" id="WP_211344965.1">
    <property type="nucleotide sequence ID" value="NZ_BAAATB010000002.1"/>
</dbReference>
<dbReference type="InterPro" id="IPR036291">
    <property type="entry name" value="NAD(P)-bd_dom_sf"/>
</dbReference>
<dbReference type="SUPFAM" id="SSF51338">
    <property type="entry name" value="Composite domain of metallo-dependent hydrolases"/>
    <property type="match status" value="1"/>
</dbReference>
<dbReference type="SUPFAM" id="SSF51735">
    <property type="entry name" value="NAD(P)-binding Rossmann-fold domains"/>
    <property type="match status" value="1"/>
</dbReference>
<feature type="domain" description="S-adenosyl-L-homocysteine hydrolase NAD binding" evidence="6">
    <location>
        <begin position="296"/>
        <end position="462"/>
    </location>
</feature>
<dbReference type="GO" id="GO:0033353">
    <property type="term" value="P:S-adenosylmethionine cycle"/>
    <property type="evidence" value="ECO:0007669"/>
    <property type="project" value="TreeGrafter"/>
</dbReference>
<evidence type="ECO:0000259" key="6">
    <source>
        <dbReference type="SMART" id="SM00997"/>
    </source>
</evidence>
<dbReference type="Gene3D" id="3.40.50.720">
    <property type="entry name" value="NAD(P)-binding Rossmann-like Domain"/>
    <property type="match status" value="1"/>
</dbReference>
<dbReference type="Pfam" id="PF05221">
    <property type="entry name" value="AdoHcyase"/>
    <property type="match status" value="2"/>
</dbReference>